<evidence type="ECO:0000259" key="12">
    <source>
        <dbReference type="Pfam" id="PF00652"/>
    </source>
</evidence>
<evidence type="ECO:0000256" key="3">
    <source>
        <dbReference type="ARBA" id="ARBA00022692"/>
    </source>
</evidence>
<evidence type="ECO:0000256" key="8">
    <source>
        <dbReference type="ARBA" id="ARBA00023136"/>
    </source>
</evidence>
<comment type="similarity">
    <text evidence="2 10">Belongs to the glycosyltransferase 2 family. GalNAc-T subfamily.</text>
</comment>
<dbReference type="EMBL" id="CP111012">
    <property type="protein sequence ID" value="WAQ94223.1"/>
    <property type="molecule type" value="Genomic_DNA"/>
</dbReference>
<dbReference type="EC" id="2.4.1.-" evidence="10"/>
<proteinExistence type="inferred from homology"/>
<sequence length="569" mass="65362">KGSFNQGLDPFICVLLNLVNQNVLSKDIQFYKCREQISYFFYKCGAWDVRLLLRKENQNAAKDVPDKRQPNEPDKVANEANVAQIGAPVNRADKDRPLDAPGEMGKPVYIDKEKLTKEQLADFDKGWLDNAFNRYASDMISLHRALPDIRDEACKTIDYGENLPCTCVIIIFHNEAWSVLLRTIHSVIDRSEPNLLKEIIVVDDFSDFDHLKDPLQEYIDKLDKVTLVRATERSGLIRARLMGFDKCTAEVAIFLDSHCEATEGWLPPLLARINENETNVLVPAIDVIDQDTFSYGYRQNQDAKDMFVGGFDWGLLFNWHQVPELELKRIGYKTYVPVRTPTMAGGLFAISSKFFTKLGTYDSGFDIWGGENLELSFKTWMCGGTLETIPCSHVGHVFRKRSPYKWDSKRNVLKRNLVRLAEVWLDEFKEYFYQRIGGDLGEYGDVSDRKALREKLQCKSFKWYLNNIYPELFIPGEAVASGEIRNYDRSMCVDAPTEPGNAAGKISMYPCHGQGGNQFWLISKEDEIRRDESCWDATDGTLLKVIQCHSQKGHQLFLYREFTKYLKMN</sequence>
<organism evidence="13 14">
    <name type="scientific">Mya arenaria</name>
    <name type="common">Soft-shell clam</name>
    <dbReference type="NCBI Taxonomy" id="6604"/>
    <lineage>
        <taxon>Eukaryota</taxon>
        <taxon>Metazoa</taxon>
        <taxon>Spiralia</taxon>
        <taxon>Lophotrochozoa</taxon>
        <taxon>Mollusca</taxon>
        <taxon>Bivalvia</taxon>
        <taxon>Autobranchia</taxon>
        <taxon>Heteroconchia</taxon>
        <taxon>Euheterodonta</taxon>
        <taxon>Imparidentia</taxon>
        <taxon>Neoheterodontei</taxon>
        <taxon>Myida</taxon>
        <taxon>Myoidea</taxon>
        <taxon>Myidae</taxon>
        <taxon>Mya</taxon>
    </lineage>
</organism>
<keyword evidence="3" id="KW-0812">Transmembrane</keyword>
<keyword evidence="10" id="KW-0808">Transferase</keyword>
<comment type="subcellular location">
    <subcellularLocation>
        <location evidence="1 10">Golgi apparatus membrane</location>
        <topology evidence="1 10">Single-pass type II membrane protein</topology>
    </subcellularLocation>
</comment>
<evidence type="ECO:0000256" key="2">
    <source>
        <dbReference type="ARBA" id="ARBA00005680"/>
    </source>
</evidence>
<evidence type="ECO:0000256" key="4">
    <source>
        <dbReference type="ARBA" id="ARBA00022734"/>
    </source>
</evidence>
<keyword evidence="4 10" id="KW-0430">Lectin</keyword>
<evidence type="ECO:0000259" key="11">
    <source>
        <dbReference type="Pfam" id="PF00535"/>
    </source>
</evidence>
<dbReference type="PANTHER" id="PTHR11675:SF131">
    <property type="entry name" value="POLYPEPTIDE N-ACETYLGALACTOSAMINYLTRANSFERASE 9-RELATED"/>
    <property type="match status" value="1"/>
</dbReference>
<protein>
    <recommendedName>
        <fullName evidence="10">Polypeptide N-acetylgalactosaminyltransferase</fullName>
        <ecNumber evidence="10">2.4.1.-</ecNumber>
    </recommendedName>
    <alternativeName>
        <fullName evidence="10">Protein-UDP acetylgalactosaminyltransferase</fullName>
    </alternativeName>
</protein>
<dbReference type="PROSITE" id="PS50231">
    <property type="entry name" value="RICIN_B_LECTIN"/>
    <property type="match status" value="1"/>
</dbReference>
<keyword evidence="8" id="KW-0472">Membrane</keyword>
<comment type="cofactor">
    <cofactor evidence="10">
        <name>Mn(2+)</name>
        <dbReference type="ChEBI" id="CHEBI:29035"/>
    </cofactor>
</comment>
<evidence type="ECO:0000256" key="7">
    <source>
        <dbReference type="ARBA" id="ARBA00023034"/>
    </source>
</evidence>
<dbReference type="Pfam" id="PF00535">
    <property type="entry name" value="Glycos_transf_2"/>
    <property type="match status" value="1"/>
</dbReference>
<evidence type="ECO:0000256" key="6">
    <source>
        <dbReference type="ARBA" id="ARBA00022989"/>
    </source>
</evidence>
<keyword evidence="10" id="KW-0328">Glycosyltransferase</keyword>
<evidence type="ECO:0000313" key="13">
    <source>
        <dbReference type="EMBL" id="WAQ94223.1"/>
    </source>
</evidence>
<keyword evidence="5" id="KW-0735">Signal-anchor</keyword>
<dbReference type="Gene3D" id="3.90.550.10">
    <property type="entry name" value="Spore Coat Polysaccharide Biosynthesis Protein SpsA, Chain A"/>
    <property type="match status" value="1"/>
</dbReference>
<keyword evidence="10" id="KW-0464">Manganese</keyword>
<dbReference type="InterPro" id="IPR000772">
    <property type="entry name" value="Ricin_B_lectin"/>
</dbReference>
<evidence type="ECO:0000256" key="9">
    <source>
        <dbReference type="ARBA" id="ARBA00023157"/>
    </source>
</evidence>
<keyword evidence="9 10" id="KW-1015">Disulfide bond</keyword>
<accession>A0ABY7DBE2</accession>
<feature type="domain" description="Ricin B lectin" evidence="12">
    <location>
        <begin position="481"/>
        <end position="563"/>
    </location>
</feature>
<comment type="pathway">
    <text evidence="10">Protein modification; protein glycosylation.</text>
</comment>
<keyword evidence="6" id="KW-1133">Transmembrane helix</keyword>
<dbReference type="InterPro" id="IPR045885">
    <property type="entry name" value="GalNAc-T"/>
</dbReference>
<dbReference type="CDD" id="cd02510">
    <property type="entry name" value="pp-GalNAc-T"/>
    <property type="match status" value="1"/>
</dbReference>
<dbReference type="InterPro" id="IPR035992">
    <property type="entry name" value="Ricin_B-like_lectins"/>
</dbReference>
<keyword evidence="7 10" id="KW-0333">Golgi apparatus</keyword>
<evidence type="ECO:0000313" key="14">
    <source>
        <dbReference type="Proteomes" id="UP001164746"/>
    </source>
</evidence>
<dbReference type="SUPFAM" id="SSF53448">
    <property type="entry name" value="Nucleotide-diphospho-sugar transferases"/>
    <property type="match status" value="1"/>
</dbReference>
<gene>
    <name evidence="13" type="ORF">MAR_006694</name>
</gene>
<feature type="domain" description="Glycosyltransferase 2-like" evidence="11">
    <location>
        <begin position="167"/>
        <end position="351"/>
    </location>
</feature>
<evidence type="ECO:0000256" key="5">
    <source>
        <dbReference type="ARBA" id="ARBA00022968"/>
    </source>
</evidence>
<dbReference type="Proteomes" id="UP001164746">
    <property type="component" value="Chromosome 1"/>
</dbReference>
<dbReference type="InterPro" id="IPR001173">
    <property type="entry name" value="Glyco_trans_2-like"/>
</dbReference>
<evidence type="ECO:0000256" key="10">
    <source>
        <dbReference type="RuleBase" id="RU361242"/>
    </source>
</evidence>
<dbReference type="Pfam" id="PF00652">
    <property type="entry name" value="Ricin_B_lectin"/>
    <property type="match status" value="1"/>
</dbReference>
<dbReference type="SUPFAM" id="SSF50370">
    <property type="entry name" value="Ricin B-like lectins"/>
    <property type="match status" value="1"/>
</dbReference>
<dbReference type="Gene3D" id="2.80.10.50">
    <property type="match status" value="1"/>
</dbReference>
<keyword evidence="14" id="KW-1185">Reference proteome</keyword>
<dbReference type="InterPro" id="IPR029044">
    <property type="entry name" value="Nucleotide-diphossugar_trans"/>
</dbReference>
<evidence type="ECO:0000256" key="1">
    <source>
        <dbReference type="ARBA" id="ARBA00004323"/>
    </source>
</evidence>
<name>A0ABY7DBE2_MYAAR</name>
<reference evidence="13" key="1">
    <citation type="submission" date="2022-11" db="EMBL/GenBank/DDBJ databases">
        <title>Centuries of genome instability and evolution in soft-shell clam transmissible cancer (bioRxiv).</title>
        <authorList>
            <person name="Hart S.F.M."/>
            <person name="Yonemitsu M.A."/>
            <person name="Giersch R.M."/>
            <person name="Beal B.F."/>
            <person name="Arriagada G."/>
            <person name="Davis B.W."/>
            <person name="Ostrander E.A."/>
            <person name="Goff S.P."/>
            <person name="Metzger M.J."/>
        </authorList>
    </citation>
    <scope>NUCLEOTIDE SEQUENCE</scope>
    <source>
        <strain evidence="13">MELC-2E11</strain>
        <tissue evidence="13">Siphon/mantle</tissue>
    </source>
</reference>
<feature type="non-terminal residue" evidence="13">
    <location>
        <position position="1"/>
    </location>
</feature>
<dbReference type="PANTHER" id="PTHR11675">
    <property type="entry name" value="N-ACETYLGALACTOSAMINYLTRANSFERASE"/>
    <property type="match status" value="1"/>
</dbReference>